<evidence type="ECO:0000259" key="3">
    <source>
        <dbReference type="Pfam" id="PF04064"/>
    </source>
</evidence>
<dbReference type="EnsemblMetazoa" id="SSS_2676s_mrna">
    <property type="protein sequence ID" value="KAF7495342.1"/>
    <property type="gene ID" value="SSS_2676"/>
</dbReference>
<comment type="similarity">
    <text evidence="1">Belongs to the HGH1 family.</text>
</comment>
<reference evidence="4" key="3">
    <citation type="submission" date="2020-01" db="EMBL/GenBank/DDBJ databases">
        <authorList>
            <person name="Korhonen P.K.K."/>
            <person name="Guangxu M.G."/>
            <person name="Wang T.W."/>
            <person name="Stroehlein A.J.S."/>
            <person name="Young N.D."/>
            <person name="Ang C.-S.A."/>
            <person name="Fernando D.W.F."/>
            <person name="Lu H.L."/>
            <person name="Taylor S.T."/>
            <person name="Ehtesham M.E.M."/>
            <person name="Najaraj S.H.N."/>
            <person name="Harsha G.H.G."/>
            <person name="Madugundu A.M."/>
            <person name="Renuse S.R."/>
            <person name="Holt D.H."/>
            <person name="Pandey A.P."/>
            <person name="Papenfuss A.P."/>
            <person name="Gasser R.B.G."/>
            <person name="Fischer K.F."/>
        </authorList>
    </citation>
    <scope>NUCLEOTIDE SEQUENCE</scope>
    <source>
        <strain evidence="4">SSS_KF_BRIS2020</strain>
    </source>
</reference>
<organism evidence="5 8">
    <name type="scientific">Sarcoptes scabiei</name>
    <name type="common">Itch mite</name>
    <name type="synonym">Acarus scabiei</name>
    <dbReference type="NCBI Taxonomy" id="52283"/>
    <lineage>
        <taxon>Eukaryota</taxon>
        <taxon>Metazoa</taxon>
        <taxon>Ecdysozoa</taxon>
        <taxon>Arthropoda</taxon>
        <taxon>Chelicerata</taxon>
        <taxon>Arachnida</taxon>
        <taxon>Acari</taxon>
        <taxon>Acariformes</taxon>
        <taxon>Sarcoptiformes</taxon>
        <taxon>Astigmata</taxon>
        <taxon>Psoroptidia</taxon>
        <taxon>Sarcoptoidea</taxon>
        <taxon>Sarcoptidae</taxon>
        <taxon>Sarcoptinae</taxon>
        <taxon>Sarcoptes</taxon>
    </lineage>
</organism>
<feature type="domain" description="Protein HGH1 C-terminal" evidence="3">
    <location>
        <begin position="288"/>
        <end position="341"/>
    </location>
</feature>
<dbReference type="AlphaFoldDB" id="A0A132A7M2"/>
<sequence length="365" mass="42934">MKPSEIKNSTFEVLIKVILSQSDLKKRDEVIVKNYSKICLLLKWLCKNVCEMKKRNEGLDDEKKIESNDLLNISLDCILIISSILDKTDYETDQENLNAIDAISRVFEEEIEFLKLLDEDIFVRKESEVQRQLSILVNLTSRSSFVDLIINEIISIPIDEFFFNINEFLESKPYDLLLSYVNNLTHSQRLKFFIAESNFLARIFNIYVDSDNDRLNELLILIVRNCCLDHKLHQILLADEDLLVKLVKPLAGGEQIEEMESLPLDLQYLPLNKEREKNPKIRLYLIESIFQFCATSWGREKIRQSNIYYLLREYHRWETDPNAIKALLNLIDVIIKKEEEINVDNLKDLLVPEDLSKKFNEFFDS</sequence>
<evidence type="ECO:0000313" key="8">
    <source>
        <dbReference type="Proteomes" id="UP000616769"/>
    </source>
</evidence>
<proteinExistence type="inferred from homology"/>
<keyword evidence="7" id="KW-1185">Reference proteome</keyword>
<dbReference type="Proteomes" id="UP000616769">
    <property type="component" value="Unassembled WGS sequence"/>
</dbReference>
<dbReference type="PANTHER" id="PTHR13387:SF9">
    <property type="entry name" value="PROTEIN HGH1 HOMOLOG"/>
    <property type="match status" value="1"/>
</dbReference>
<dbReference type="OrthoDB" id="338814at2759"/>
<dbReference type="Pfam" id="PF04063">
    <property type="entry name" value="DUF383"/>
    <property type="match status" value="1"/>
</dbReference>
<reference evidence="6" key="4">
    <citation type="submission" date="2022-06" db="UniProtKB">
        <authorList>
            <consortium name="EnsemblMetazoa"/>
        </authorList>
    </citation>
    <scope>IDENTIFICATION</scope>
</reference>
<evidence type="ECO:0000313" key="4">
    <source>
        <dbReference type="EMBL" id="KAF7495342.1"/>
    </source>
</evidence>
<feature type="domain" description="Protein HGH1 N-terminal" evidence="2">
    <location>
        <begin position="135"/>
        <end position="282"/>
    </location>
</feature>
<dbReference type="EMBL" id="JXLN01011210">
    <property type="protein sequence ID" value="KPM06976.1"/>
    <property type="molecule type" value="Genomic_DNA"/>
</dbReference>
<dbReference type="InterPro" id="IPR039717">
    <property type="entry name" value="Hgh1"/>
</dbReference>
<protein>
    <submittedName>
        <fullName evidence="5">HGH1-like protein</fullName>
    </submittedName>
    <submittedName>
        <fullName evidence="4">Protein HGH1 -like protein</fullName>
    </submittedName>
</protein>
<reference evidence="7" key="2">
    <citation type="journal article" date="2020" name="PLoS Negl. Trop. Dis.">
        <title>High-quality nuclear genome for Sarcoptes scabiei-A critical resource for a neglected parasite.</title>
        <authorList>
            <person name="Korhonen P.K."/>
            <person name="Gasser R.B."/>
            <person name="Ma G."/>
            <person name="Wang T."/>
            <person name="Stroehlein A.J."/>
            <person name="Young N.D."/>
            <person name="Ang C.S."/>
            <person name="Fernando D.D."/>
            <person name="Lu H.C."/>
            <person name="Taylor S."/>
            <person name="Reynolds S.L."/>
            <person name="Mofiz E."/>
            <person name="Najaraj S.H."/>
            <person name="Gowda H."/>
            <person name="Madugundu A."/>
            <person name="Renuse S."/>
            <person name="Holt D."/>
            <person name="Pandey A."/>
            <person name="Papenfuss A.T."/>
            <person name="Fischer K."/>
        </authorList>
    </citation>
    <scope>NUCLEOTIDE SEQUENCE [LARGE SCALE GENOMIC DNA]</scope>
</reference>
<dbReference type="Proteomes" id="UP000070412">
    <property type="component" value="Unassembled WGS sequence"/>
</dbReference>
<dbReference type="PANTHER" id="PTHR13387">
    <property type="entry name" value="PROTEIN HGH1 HOMOLOG"/>
    <property type="match status" value="1"/>
</dbReference>
<evidence type="ECO:0000313" key="5">
    <source>
        <dbReference type="EMBL" id="KPM06976.1"/>
    </source>
</evidence>
<dbReference type="InterPro" id="IPR007206">
    <property type="entry name" value="Protein_HGH1_C"/>
</dbReference>
<evidence type="ECO:0000313" key="7">
    <source>
        <dbReference type="Proteomes" id="UP000070412"/>
    </source>
</evidence>
<evidence type="ECO:0000313" key="6">
    <source>
        <dbReference type="EnsemblMetazoa" id="KAF7495342.1"/>
    </source>
</evidence>
<name>A0A132A7M2_SARSC</name>
<dbReference type="InterPro" id="IPR016024">
    <property type="entry name" value="ARM-type_fold"/>
</dbReference>
<gene>
    <name evidence="5" type="ORF">QR98_0054580</name>
    <name evidence="4" type="ORF">SSS_2676</name>
</gene>
<accession>A0A132A7M2</accession>
<reference evidence="5 8" key="1">
    <citation type="journal article" date="2015" name="Parasit. Vectors">
        <title>Draft genome of the scabies mite.</title>
        <authorList>
            <person name="Rider S.D.Jr."/>
            <person name="Morgan M.S."/>
            <person name="Arlian L.G."/>
        </authorList>
    </citation>
    <scope>NUCLEOTIDE SEQUENCE [LARGE SCALE GENOMIC DNA]</scope>
    <source>
        <strain evidence="5">Arlian Lab</strain>
    </source>
</reference>
<dbReference type="EMBL" id="WVUK01000048">
    <property type="protein sequence ID" value="KAF7495342.1"/>
    <property type="molecule type" value="Genomic_DNA"/>
</dbReference>
<dbReference type="SUPFAM" id="SSF48371">
    <property type="entry name" value="ARM repeat"/>
    <property type="match status" value="1"/>
</dbReference>
<dbReference type="InterPro" id="IPR007205">
    <property type="entry name" value="Protein_HGH1_N"/>
</dbReference>
<dbReference type="Pfam" id="PF04064">
    <property type="entry name" value="DUF384"/>
    <property type="match status" value="1"/>
</dbReference>
<evidence type="ECO:0000259" key="2">
    <source>
        <dbReference type="Pfam" id="PF04063"/>
    </source>
</evidence>
<dbReference type="VEuPathDB" id="VectorBase:SSCA001248"/>
<evidence type="ECO:0000256" key="1">
    <source>
        <dbReference type="ARBA" id="ARBA00006712"/>
    </source>
</evidence>